<dbReference type="InterPro" id="IPR010921">
    <property type="entry name" value="Trp_repressor/repl_initiator"/>
</dbReference>
<dbReference type="Proteomes" id="UP000215361">
    <property type="component" value="Unassembled WGS sequence"/>
</dbReference>
<gene>
    <name evidence="1" type="ORF">B9N56_05250</name>
    <name evidence="2" type="ORF">FOC70_07860</name>
</gene>
<dbReference type="EMBL" id="CP054000">
    <property type="protein sequence ID" value="QKH80267.1"/>
    <property type="molecule type" value="Genomic_DNA"/>
</dbReference>
<evidence type="ECO:0000313" key="4">
    <source>
        <dbReference type="Proteomes" id="UP000502899"/>
    </source>
</evidence>
<dbReference type="InterPro" id="IPR038116">
    <property type="entry name" value="TrpR-like_sf"/>
</dbReference>
<proteinExistence type="predicted"/>
<protein>
    <submittedName>
        <fullName evidence="1">TrpR family protein YerC/YecD</fullName>
    </submittedName>
</protein>
<dbReference type="GO" id="GO:0043565">
    <property type="term" value="F:sequence-specific DNA binding"/>
    <property type="evidence" value="ECO:0007669"/>
    <property type="project" value="InterPro"/>
</dbReference>
<dbReference type="Proteomes" id="UP000502899">
    <property type="component" value="Chromosome"/>
</dbReference>
<name>A0A133MUX7_FINMA</name>
<dbReference type="PANTHER" id="PTHR40080">
    <property type="entry name" value="LMO1763 PROTEIN"/>
    <property type="match status" value="1"/>
</dbReference>
<dbReference type="PANTHER" id="PTHR40080:SF1">
    <property type="entry name" value="TRPR-LIKE PROTEIN YERC_YECD"/>
    <property type="match status" value="1"/>
</dbReference>
<reference evidence="2 4" key="3">
    <citation type="submission" date="2020-05" db="EMBL/GenBank/DDBJ databases">
        <title>FDA dAtabase for Regulatory Grade micrObial Sequences (FDA-ARGOS): Supporting development and validation of Infectious Disease Dx tests.</title>
        <authorList>
            <person name="Pederson C."/>
            <person name="Tallon L."/>
            <person name="Sadzewicz L."/>
            <person name="Zhao X."/>
            <person name="Vavikolanu K."/>
            <person name="Mehta A."/>
            <person name="Aluvathingal J."/>
            <person name="Nadendla S."/>
            <person name="Myers T."/>
            <person name="Yan Y."/>
            <person name="Sichtig H."/>
        </authorList>
    </citation>
    <scope>NUCLEOTIDE SEQUENCE [LARGE SCALE GENOMIC DNA]</scope>
    <source>
        <strain evidence="2 4">FDAARGOS_764</strain>
    </source>
</reference>
<dbReference type="GO" id="GO:0003700">
    <property type="term" value="F:DNA-binding transcription factor activity"/>
    <property type="evidence" value="ECO:0007669"/>
    <property type="project" value="InterPro"/>
</dbReference>
<dbReference type="RefSeq" id="WP_002837684.1">
    <property type="nucleotide sequence ID" value="NZ_CABKMR010000001.1"/>
</dbReference>
<reference evidence="1" key="1">
    <citation type="journal article" date="2017" name="J. Clin. Microbiol.">
        <title>Finegoldia magna Isolated from Orthopedic Joint Implant-Associated Infections.</title>
        <authorList>
            <person name="Soderquist B."/>
            <person name="Bjorklund S."/>
            <person name="Hellmark B."/>
            <person name="Jensen A."/>
            <person name="Bruggemann H."/>
        </authorList>
    </citation>
    <scope>NUCLEOTIDE SEQUENCE</scope>
    <source>
        <strain evidence="1">08T492</strain>
    </source>
</reference>
<evidence type="ECO:0000313" key="3">
    <source>
        <dbReference type="Proteomes" id="UP000215361"/>
    </source>
</evidence>
<dbReference type="AlphaFoldDB" id="A0A133MUX7"/>
<evidence type="ECO:0000313" key="2">
    <source>
        <dbReference type="EMBL" id="QKH80267.1"/>
    </source>
</evidence>
<dbReference type="Gene3D" id="1.10.1270.10">
    <property type="entry name" value="TrpR-like"/>
    <property type="match status" value="1"/>
</dbReference>
<dbReference type="Pfam" id="PF01371">
    <property type="entry name" value="Trp_repressor"/>
    <property type="match status" value="1"/>
</dbReference>
<accession>A0A133MUX7</accession>
<sequence length="108" mass="12520">MGEINIKDKTLDEFFDAIMMLNGREELQRFFEDVCTIRELHSISQRLEVAKLLKIRKTYSEIEKDTGASTATISRVNRSLQSGAQGYELVLDNLIAKNLEEKRKRKQN</sequence>
<dbReference type="SUPFAM" id="SSF48295">
    <property type="entry name" value="TrpR-like"/>
    <property type="match status" value="1"/>
</dbReference>
<dbReference type="EMBL" id="NDYI01000016">
    <property type="protein sequence ID" value="OXZ37586.1"/>
    <property type="molecule type" value="Genomic_DNA"/>
</dbReference>
<dbReference type="InterPro" id="IPR013368">
    <property type="entry name" value="YecD_YerC"/>
</dbReference>
<dbReference type="PIRSF" id="PIRSF012508">
    <property type="entry name" value="YerC"/>
    <property type="match status" value="1"/>
</dbReference>
<evidence type="ECO:0000313" key="1">
    <source>
        <dbReference type="EMBL" id="OXZ37586.1"/>
    </source>
</evidence>
<reference evidence="3" key="2">
    <citation type="submission" date="2017-04" db="EMBL/GenBank/DDBJ databases">
        <title>Finegoldia magna isolated from orthopedic joint implant-associated infections.</title>
        <authorList>
            <person name="Bjorklund S."/>
            <person name="Bruggemann H."/>
            <person name="Jensen A."/>
            <person name="Hellmark B."/>
            <person name="Soderquist B."/>
        </authorList>
    </citation>
    <scope>NUCLEOTIDE SEQUENCE [LARGE SCALE GENOMIC DNA]</scope>
    <source>
        <strain evidence="3">08T492</strain>
    </source>
</reference>
<organism evidence="1 3">
    <name type="scientific">Finegoldia magna</name>
    <name type="common">Peptostreptococcus magnus</name>
    <dbReference type="NCBI Taxonomy" id="1260"/>
    <lineage>
        <taxon>Bacteria</taxon>
        <taxon>Bacillati</taxon>
        <taxon>Bacillota</taxon>
        <taxon>Tissierellia</taxon>
        <taxon>Tissierellales</taxon>
        <taxon>Peptoniphilaceae</taxon>
        <taxon>Finegoldia</taxon>
    </lineage>
</organism>
<dbReference type="InterPro" id="IPR000831">
    <property type="entry name" value="Trp_repress"/>
</dbReference>
<dbReference type="OMA" id="DECYRFF"/>
<dbReference type="NCBIfam" id="TIGR02531">
    <property type="entry name" value="yecD_yerC"/>
    <property type="match status" value="1"/>
</dbReference>